<name>K0SGX0_THAOC</name>
<evidence type="ECO:0000313" key="1">
    <source>
        <dbReference type="EMBL" id="EJK64199.1"/>
    </source>
</evidence>
<dbReference type="OrthoDB" id="768353at2759"/>
<reference evidence="1 2" key="1">
    <citation type="journal article" date="2012" name="Genome Biol.">
        <title>Genome and low-iron response of an oceanic diatom adapted to chronic iron limitation.</title>
        <authorList>
            <person name="Lommer M."/>
            <person name="Specht M."/>
            <person name="Roy A.S."/>
            <person name="Kraemer L."/>
            <person name="Andreson R."/>
            <person name="Gutowska M.A."/>
            <person name="Wolf J."/>
            <person name="Bergner S.V."/>
            <person name="Schilhabel M.B."/>
            <person name="Klostermeier U.C."/>
            <person name="Beiko R.G."/>
            <person name="Rosenstiel P."/>
            <person name="Hippler M."/>
            <person name="Laroche J."/>
        </authorList>
    </citation>
    <scope>NUCLEOTIDE SEQUENCE [LARGE SCALE GENOMIC DNA]</scope>
    <source>
        <strain evidence="1 2">CCMP1005</strain>
    </source>
</reference>
<dbReference type="EMBL" id="AGNL01017533">
    <property type="protein sequence ID" value="EJK64199.1"/>
    <property type="molecule type" value="Genomic_DNA"/>
</dbReference>
<accession>K0SGX0</accession>
<proteinExistence type="predicted"/>
<organism evidence="1 2">
    <name type="scientific">Thalassiosira oceanica</name>
    <name type="common">Marine diatom</name>
    <dbReference type="NCBI Taxonomy" id="159749"/>
    <lineage>
        <taxon>Eukaryota</taxon>
        <taxon>Sar</taxon>
        <taxon>Stramenopiles</taxon>
        <taxon>Ochrophyta</taxon>
        <taxon>Bacillariophyta</taxon>
        <taxon>Coscinodiscophyceae</taxon>
        <taxon>Thalassiosirophycidae</taxon>
        <taxon>Thalassiosirales</taxon>
        <taxon>Thalassiosiraceae</taxon>
        <taxon>Thalassiosira</taxon>
    </lineage>
</organism>
<gene>
    <name evidence="1" type="ORF">THAOC_15091</name>
</gene>
<evidence type="ECO:0000313" key="2">
    <source>
        <dbReference type="Proteomes" id="UP000266841"/>
    </source>
</evidence>
<keyword evidence="2" id="KW-1185">Reference proteome</keyword>
<protein>
    <submittedName>
        <fullName evidence="1">Uncharacterized protein</fullName>
    </submittedName>
</protein>
<comment type="caution">
    <text evidence="1">The sequence shown here is derived from an EMBL/GenBank/DDBJ whole genome shotgun (WGS) entry which is preliminary data.</text>
</comment>
<dbReference type="Proteomes" id="UP000266841">
    <property type="component" value="Unassembled WGS sequence"/>
</dbReference>
<dbReference type="AlphaFoldDB" id="K0SGX0"/>
<sequence>MSAKSLPSHLESQHGIYRSRVIDRDLVLDDLEVMPGGERKAQYAAAAANARAFEVEFTAYGETLERVEVFKYLGRLMAMDDNDMHAARHNLKKARGSGRGFRSFCIGRIFHPGFVGCFTKPSSNRFCFMAARPGRCLTPP</sequence>